<keyword evidence="6" id="KW-1185">Reference proteome</keyword>
<dbReference type="InterPro" id="IPR050541">
    <property type="entry name" value="LRR_TM_domain-containing"/>
</dbReference>
<dbReference type="InterPro" id="IPR032675">
    <property type="entry name" value="LRR_dom_sf"/>
</dbReference>
<proteinExistence type="predicted"/>
<dbReference type="SUPFAM" id="SSF52058">
    <property type="entry name" value="L domain-like"/>
    <property type="match status" value="1"/>
</dbReference>
<dbReference type="Gene3D" id="3.80.10.10">
    <property type="entry name" value="Ribonuclease Inhibitor"/>
    <property type="match status" value="1"/>
</dbReference>
<dbReference type="PANTHER" id="PTHR24369">
    <property type="entry name" value="ANTIGEN BSP, PUTATIVE-RELATED"/>
    <property type="match status" value="1"/>
</dbReference>
<feature type="chain" id="PRO_5045711417" description="LRRNT domain-containing protein" evidence="4">
    <location>
        <begin position="22"/>
        <end position="127"/>
    </location>
</feature>
<comment type="caution">
    <text evidence="5">The sequence shown here is derived from an EMBL/GenBank/DDBJ whole genome shotgun (WGS) entry which is preliminary data.</text>
</comment>
<evidence type="ECO:0000313" key="6">
    <source>
        <dbReference type="Proteomes" id="UP001159363"/>
    </source>
</evidence>
<gene>
    <name evidence="5" type="ORF">PR048_011856</name>
</gene>
<evidence type="ECO:0000313" key="5">
    <source>
        <dbReference type="EMBL" id="KAJ8885658.1"/>
    </source>
</evidence>
<name>A0ABQ9HMT3_9NEOP</name>
<protein>
    <recommendedName>
        <fullName evidence="7">LRRNT domain-containing protein</fullName>
    </recommendedName>
</protein>
<sequence length="127" mass="14651">MFKHFALLIVIIVARFSPANFTPPDLECPEECDCHYFRINWVTDCSESNLTSIPHEGLSLDVYILNMNDNNISEIETFPENIKLRSLHMADNQLTHLKRESFHGLNFLLDADFSGNQIQHIDPDAFK</sequence>
<evidence type="ECO:0008006" key="7">
    <source>
        <dbReference type="Google" id="ProtNLM"/>
    </source>
</evidence>
<evidence type="ECO:0000256" key="2">
    <source>
        <dbReference type="ARBA" id="ARBA00022729"/>
    </source>
</evidence>
<dbReference type="Proteomes" id="UP001159363">
    <property type="component" value="Chromosome X"/>
</dbReference>
<accession>A0ABQ9HMT3</accession>
<dbReference type="EMBL" id="JARBHB010000004">
    <property type="protein sequence ID" value="KAJ8885658.1"/>
    <property type="molecule type" value="Genomic_DNA"/>
</dbReference>
<dbReference type="PANTHER" id="PTHR24369:SF210">
    <property type="entry name" value="CHAOPTIN-RELATED"/>
    <property type="match status" value="1"/>
</dbReference>
<evidence type="ECO:0000256" key="1">
    <source>
        <dbReference type="ARBA" id="ARBA00022614"/>
    </source>
</evidence>
<keyword evidence="3" id="KW-0677">Repeat</keyword>
<keyword evidence="2 4" id="KW-0732">Signal</keyword>
<dbReference type="Pfam" id="PF13855">
    <property type="entry name" value="LRR_8"/>
    <property type="match status" value="1"/>
</dbReference>
<feature type="signal peptide" evidence="4">
    <location>
        <begin position="1"/>
        <end position="21"/>
    </location>
</feature>
<organism evidence="5 6">
    <name type="scientific">Dryococelus australis</name>
    <dbReference type="NCBI Taxonomy" id="614101"/>
    <lineage>
        <taxon>Eukaryota</taxon>
        <taxon>Metazoa</taxon>
        <taxon>Ecdysozoa</taxon>
        <taxon>Arthropoda</taxon>
        <taxon>Hexapoda</taxon>
        <taxon>Insecta</taxon>
        <taxon>Pterygota</taxon>
        <taxon>Neoptera</taxon>
        <taxon>Polyneoptera</taxon>
        <taxon>Phasmatodea</taxon>
        <taxon>Verophasmatodea</taxon>
        <taxon>Anareolatae</taxon>
        <taxon>Phasmatidae</taxon>
        <taxon>Eurycanthinae</taxon>
        <taxon>Dryococelus</taxon>
    </lineage>
</organism>
<evidence type="ECO:0000256" key="4">
    <source>
        <dbReference type="SAM" id="SignalP"/>
    </source>
</evidence>
<reference evidence="5 6" key="1">
    <citation type="submission" date="2023-02" db="EMBL/GenBank/DDBJ databases">
        <title>LHISI_Scaffold_Assembly.</title>
        <authorList>
            <person name="Stuart O.P."/>
            <person name="Cleave R."/>
            <person name="Magrath M.J.L."/>
            <person name="Mikheyev A.S."/>
        </authorList>
    </citation>
    <scope>NUCLEOTIDE SEQUENCE [LARGE SCALE GENOMIC DNA]</scope>
    <source>
        <strain evidence="5">Daus_M_001</strain>
        <tissue evidence="5">Leg muscle</tissue>
    </source>
</reference>
<keyword evidence="1" id="KW-0433">Leucine-rich repeat</keyword>
<evidence type="ECO:0000256" key="3">
    <source>
        <dbReference type="ARBA" id="ARBA00022737"/>
    </source>
</evidence>
<dbReference type="InterPro" id="IPR001611">
    <property type="entry name" value="Leu-rich_rpt"/>
</dbReference>